<dbReference type="AlphaFoldDB" id="A0A926FDI2"/>
<comment type="caution">
    <text evidence="2">The sequence shown here is derived from an EMBL/GenBank/DDBJ whole genome shotgun (WGS) entry which is preliminary data.</text>
</comment>
<sequence>MKIDRMQVSIKELCNGYEEKGIDGIEGIVAYGGKLDVRPPYQREYVYAPKERDEVIRTVKKGFPLNTMYWAKTEDDRYELMDGQQRTISICRYTAESERTFAVDEKYYFNLEKDIQNRIDDYILDIYICDGTSSEVHEWFKVINIAGKPLTPQELRNTAYTGTWLSDAKIHFSRPTCAAYNMGKDYVSGSPIRQEYLETAIKWIADRDGLDTIETYMALHQHDDNANQIWIYFKRVIEWVETIFPIKRKEMKGIEWGLLYNIYKDAELDPSVLETKIKTLMMDDDVTNKKGIYTYVLTSDEKYLNIRQFTDNQKREAYERQNGICAKCGKHFYINEMEGDHITPWHAGGKTNAENCQMLCIECNRRKSGK</sequence>
<dbReference type="GO" id="GO:0004519">
    <property type="term" value="F:endonuclease activity"/>
    <property type="evidence" value="ECO:0007669"/>
    <property type="project" value="InterPro"/>
</dbReference>
<evidence type="ECO:0000259" key="1">
    <source>
        <dbReference type="PROSITE" id="PS00028"/>
    </source>
</evidence>
<protein>
    <submittedName>
        <fullName evidence="2">DUF262 domain-containing protein</fullName>
    </submittedName>
</protein>
<dbReference type="Pfam" id="PF03235">
    <property type="entry name" value="GmrSD_N"/>
    <property type="match status" value="1"/>
</dbReference>
<dbReference type="InterPro" id="IPR003615">
    <property type="entry name" value="HNH_nuc"/>
</dbReference>
<dbReference type="PANTHER" id="PTHR39639">
    <property type="entry name" value="CHROMOSOME 16, WHOLE GENOME SHOTGUN SEQUENCE"/>
    <property type="match status" value="1"/>
</dbReference>
<name>A0A926FDI2_9FIRM</name>
<dbReference type="GO" id="GO:0003676">
    <property type="term" value="F:nucleic acid binding"/>
    <property type="evidence" value="ECO:0007669"/>
    <property type="project" value="InterPro"/>
</dbReference>
<evidence type="ECO:0000313" key="3">
    <source>
        <dbReference type="Proteomes" id="UP000647416"/>
    </source>
</evidence>
<feature type="domain" description="C2H2-type" evidence="1">
    <location>
        <begin position="325"/>
        <end position="346"/>
    </location>
</feature>
<dbReference type="EMBL" id="JACRTE010000004">
    <property type="protein sequence ID" value="MBC8596319.1"/>
    <property type="molecule type" value="Genomic_DNA"/>
</dbReference>
<dbReference type="InterPro" id="IPR002711">
    <property type="entry name" value="HNH"/>
</dbReference>
<organism evidence="2 3">
    <name type="scientific">Qingrenia yutianensis</name>
    <dbReference type="NCBI Taxonomy" id="2763676"/>
    <lineage>
        <taxon>Bacteria</taxon>
        <taxon>Bacillati</taxon>
        <taxon>Bacillota</taxon>
        <taxon>Clostridia</taxon>
        <taxon>Eubacteriales</taxon>
        <taxon>Oscillospiraceae</taxon>
        <taxon>Qingrenia</taxon>
    </lineage>
</organism>
<dbReference type="PROSITE" id="PS00028">
    <property type="entry name" value="ZINC_FINGER_C2H2_1"/>
    <property type="match status" value="1"/>
</dbReference>
<reference evidence="2" key="1">
    <citation type="submission" date="2020-08" db="EMBL/GenBank/DDBJ databases">
        <title>Genome public.</title>
        <authorList>
            <person name="Liu C."/>
            <person name="Sun Q."/>
        </authorList>
    </citation>
    <scope>NUCLEOTIDE SEQUENCE</scope>
    <source>
        <strain evidence="2">NSJ-50</strain>
    </source>
</reference>
<dbReference type="CDD" id="cd00085">
    <property type="entry name" value="HNHc"/>
    <property type="match status" value="1"/>
</dbReference>
<proteinExistence type="predicted"/>
<keyword evidence="3" id="KW-1185">Reference proteome</keyword>
<dbReference type="InterPro" id="IPR013087">
    <property type="entry name" value="Znf_C2H2_type"/>
</dbReference>
<dbReference type="InterPro" id="IPR004919">
    <property type="entry name" value="GmrSD_N"/>
</dbReference>
<evidence type="ECO:0000313" key="2">
    <source>
        <dbReference type="EMBL" id="MBC8596319.1"/>
    </source>
</evidence>
<dbReference type="Proteomes" id="UP000647416">
    <property type="component" value="Unassembled WGS sequence"/>
</dbReference>
<dbReference type="SMART" id="SM00507">
    <property type="entry name" value="HNHc"/>
    <property type="match status" value="1"/>
</dbReference>
<dbReference type="GO" id="GO:0008270">
    <property type="term" value="F:zinc ion binding"/>
    <property type="evidence" value="ECO:0007669"/>
    <property type="project" value="InterPro"/>
</dbReference>
<dbReference type="RefSeq" id="WP_262431813.1">
    <property type="nucleotide sequence ID" value="NZ_JACRTE010000004.1"/>
</dbReference>
<dbReference type="Gene3D" id="1.10.30.50">
    <property type="match status" value="1"/>
</dbReference>
<dbReference type="Pfam" id="PF01844">
    <property type="entry name" value="HNH"/>
    <property type="match status" value="1"/>
</dbReference>
<accession>A0A926FDI2</accession>
<gene>
    <name evidence="2" type="ORF">H8706_05480</name>
</gene>
<dbReference type="PANTHER" id="PTHR39639:SF1">
    <property type="entry name" value="DUF262 DOMAIN-CONTAINING PROTEIN"/>
    <property type="match status" value="1"/>
</dbReference>